<organism evidence="5 6">
    <name type="scientific">Methylobacterium marchantiae</name>
    <dbReference type="NCBI Taxonomy" id="600331"/>
    <lineage>
        <taxon>Bacteria</taxon>
        <taxon>Pseudomonadati</taxon>
        <taxon>Pseudomonadota</taxon>
        <taxon>Alphaproteobacteria</taxon>
        <taxon>Hyphomicrobiales</taxon>
        <taxon>Methylobacteriaceae</taxon>
        <taxon>Methylobacterium</taxon>
    </lineage>
</organism>
<evidence type="ECO:0000313" key="6">
    <source>
        <dbReference type="Proteomes" id="UP001597176"/>
    </source>
</evidence>
<evidence type="ECO:0000313" key="5">
    <source>
        <dbReference type="EMBL" id="MFD1303158.1"/>
    </source>
</evidence>
<evidence type="ECO:0000256" key="3">
    <source>
        <dbReference type="RuleBase" id="RU004508"/>
    </source>
</evidence>
<comment type="caution">
    <text evidence="5">The sequence shown here is derived from an EMBL/GenBank/DDBJ whole genome shotgun (WGS) entry which is preliminary data.</text>
</comment>
<name>A0ABW3X114_9HYPH</name>
<dbReference type="InterPro" id="IPR015421">
    <property type="entry name" value="PyrdxlP-dep_Trfase_major"/>
</dbReference>
<evidence type="ECO:0000256" key="2">
    <source>
        <dbReference type="ARBA" id="ARBA00037999"/>
    </source>
</evidence>
<feature type="region of interest" description="Disordered" evidence="4">
    <location>
        <begin position="46"/>
        <end position="65"/>
    </location>
</feature>
<accession>A0ABW3X114</accession>
<evidence type="ECO:0000256" key="1">
    <source>
        <dbReference type="ARBA" id="ARBA00022898"/>
    </source>
</evidence>
<protein>
    <submittedName>
        <fullName evidence="5">DegT/DnrJ/EryC1/StrS family aminotransferase</fullName>
    </submittedName>
</protein>
<dbReference type="RefSeq" id="WP_238208659.1">
    <property type="nucleotide sequence ID" value="NZ_JBHTND010000024.1"/>
</dbReference>
<dbReference type="CDD" id="cd00616">
    <property type="entry name" value="AHBA_syn"/>
    <property type="match status" value="1"/>
</dbReference>
<sequence length="433" mass="47352">MQAAPHNSAPDPDGTSEPASQGAPIDPALATLRRLEQEFARILDTSAESSAAADNPVSDGASETTAGEPIFVTRPFLPPFDEVEPLLRRIWQTRVLTNGGPYHRELEGRLRDHLGVPQVALCNNATTALIVGLRSLGLSGEVITTPYSFVATSHALLWSGLTPVFVDVDPRTLNLDPARIEDAITPRTSAILPVHCYGHPCDVEAIDAIARRHRLKVIYDAAHAFGVRRKGRSVLNYGDLSVLSFHATKVFNTFEGGAIICADPARKDQIDKLKNFGHDGETSVVDVGLNGKMSEMNAALGLVQLNYVDAAHARRQAIDAAYREGLRQVRGVRCLEDSGEDTANYAYFPILLGPDYPISRDALNEALKRDGIHPRRYFYPLISEYPMYRTLPSARREHLPVAAAAAESVLCLPIYPDLDEAIVARIIRRIANP</sequence>
<gene>
    <name evidence="5" type="ORF">ACFQ4G_16420</name>
</gene>
<dbReference type="EMBL" id="JBHTND010000024">
    <property type="protein sequence ID" value="MFD1303158.1"/>
    <property type="molecule type" value="Genomic_DNA"/>
</dbReference>
<proteinExistence type="inferred from homology"/>
<reference evidence="6" key="1">
    <citation type="journal article" date="2019" name="Int. J. Syst. Evol. Microbiol.">
        <title>The Global Catalogue of Microorganisms (GCM) 10K type strain sequencing project: providing services to taxonomists for standard genome sequencing and annotation.</title>
        <authorList>
            <consortium name="The Broad Institute Genomics Platform"/>
            <consortium name="The Broad Institute Genome Sequencing Center for Infectious Disease"/>
            <person name="Wu L."/>
            <person name="Ma J."/>
        </authorList>
    </citation>
    <scope>NUCLEOTIDE SEQUENCE [LARGE SCALE GENOMIC DNA]</scope>
    <source>
        <strain evidence="6">CCUG 56108</strain>
    </source>
</reference>
<dbReference type="Proteomes" id="UP001597176">
    <property type="component" value="Unassembled WGS sequence"/>
</dbReference>
<evidence type="ECO:0000256" key="4">
    <source>
        <dbReference type="SAM" id="MobiDB-lite"/>
    </source>
</evidence>
<dbReference type="PIRSF" id="PIRSF000390">
    <property type="entry name" value="PLP_StrS"/>
    <property type="match status" value="1"/>
</dbReference>
<dbReference type="PANTHER" id="PTHR30244:SF9">
    <property type="entry name" value="PROTEIN RV3402C"/>
    <property type="match status" value="1"/>
</dbReference>
<keyword evidence="5" id="KW-0032">Aminotransferase</keyword>
<dbReference type="Gene3D" id="3.40.640.10">
    <property type="entry name" value="Type I PLP-dependent aspartate aminotransferase-like (Major domain)"/>
    <property type="match status" value="1"/>
</dbReference>
<dbReference type="PANTHER" id="PTHR30244">
    <property type="entry name" value="TRANSAMINASE"/>
    <property type="match status" value="1"/>
</dbReference>
<keyword evidence="1 3" id="KW-0663">Pyridoxal phosphate</keyword>
<dbReference type="InterPro" id="IPR015424">
    <property type="entry name" value="PyrdxlP-dep_Trfase"/>
</dbReference>
<comment type="similarity">
    <text evidence="2 3">Belongs to the DegT/DnrJ/EryC1 family.</text>
</comment>
<feature type="region of interest" description="Disordered" evidence="4">
    <location>
        <begin position="1"/>
        <end position="28"/>
    </location>
</feature>
<dbReference type="InterPro" id="IPR000653">
    <property type="entry name" value="DegT/StrS_aminotransferase"/>
</dbReference>
<keyword evidence="5" id="KW-0808">Transferase</keyword>
<dbReference type="Pfam" id="PF01041">
    <property type="entry name" value="DegT_DnrJ_EryC1"/>
    <property type="match status" value="1"/>
</dbReference>
<dbReference type="GO" id="GO:0008483">
    <property type="term" value="F:transaminase activity"/>
    <property type="evidence" value="ECO:0007669"/>
    <property type="project" value="UniProtKB-KW"/>
</dbReference>
<keyword evidence="6" id="KW-1185">Reference proteome</keyword>
<dbReference type="SUPFAM" id="SSF53383">
    <property type="entry name" value="PLP-dependent transferases"/>
    <property type="match status" value="1"/>
</dbReference>